<dbReference type="InterPro" id="IPR008922">
    <property type="entry name" value="Di-copper_centre_dom_sf"/>
</dbReference>
<keyword evidence="1" id="KW-0479">Metal-binding</keyword>
<gene>
    <name evidence="5" type="ORF">BJ508DRAFT_346916</name>
</gene>
<dbReference type="PROSITE" id="PS00498">
    <property type="entry name" value="TYROSINASE_2"/>
    <property type="match status" value="1"/>
</dbReference>
<feature type="domain" description="Tyrosinase copper-binding" evidence="4">
    <location>
        <begin position="335"/>
        <end position="346"/>
    </location>
</feature>
<evidence type="ECO:0000313" key="6">
    <source>
        <dbReference type="Proteomes" id="UP000275078"/>
    </source>
</evidence>
<dbReference type="PANTHER" id="PTHR11474">
    <property type="entry name" value="TYROSINASE FAMILY MEMBER"/>
    <property type="match status" value="1"/>
</dbReference>
<protein>
    <submittedName>
        <fullName evidence="5">Di-copper centre-containing protein</fullName>
    </submittedName>
</protein>
<dbReference type="GO" id="GO:0016491">
    <property type="term" value="F:oxidoreductase activity"/>
    <property type="evidence" value="ECO:0007669"/>
    <property type="project" value="InterPro"/>
</dbReference>
<feature type="signal peptide" evidence="2">
    <location>
        <begin position="1"/>
        <end position="19"/>
    </location>
</feature>
<reference evidence="5 6" key="1">
    <citation type="journal article" date="2018" name="Nat. Ecol. Evol.">
        <title>Pezizomycetes genomes reveal the molecular basis of ectomycorrhizal truffle lifestyle.</title>
        <authorList>
            <person name="Murat C."/>
            <person name="Payen T."/>
            <person name="Noel B."/>
            <person name="Kuo A."/>
            <person name="Morin E."/>
            <person name="Chen J."/>
            <person name="Kohler A."/>
            <person name="Krizsan K."/>
            <person name="Balestrini R."/>
            <person name="Da Silva C."/>
            <person name="Montanini B."/>
            <person name="Hainaut M."/>
            <person name="Levati E."/>
            <person name="Barry K.W."/>
            <person name="Belfiori B."/>
            <person name="Cichocki N."/>
            <person name="Clum A."/>
            <person name="Dockter R.B."/>
            <person name="Fauchery L."/>
            <person name="Guy J."/>
            <person name="Iotti M."/>
            <person name="Le Tacon F."/>
            <person name="Lindquist E.A."/>
            <person name="Lipzen A."/>
            <person name="Malagnac F."/>
            <person name="Mello A."/>
            <person name="Molinier V."/>
            <person name="Miyauchi S."/>
            <person name="Poulain J."/>
            <person name="Riccioni C."/>
            <person name="Rubini A."/>
            <person name="Sitrit Y."/>
            <person name="Splivallo R."/>
            <person name="Traeger S."/>
            <person name="Wang M."/>
            <person name="Zifcakova L."/>
            <person name="Wipf D."/>
            <person name="Zambonelli A."/>
            <person name="Paolocci F."/>
            <person name="Nowrousian M."/>
            <person name="Ottonello S."/>
            <person name="Baldrian P."/>
            <person name="Spatafora J.W."/>
            <person name="Henrissat B."/>
            <person name="Nagy L.G."/>
            <person name="Aury J.M."/>
            <person name="Wincker P."/>
            <person name="Grigoriev I.V."/>
            <person name="Bonfante P."/>
            <person name="Martin F.M."/>
        </authorList>
    </citation>
    <scope>NUCLEOTIDE SEQUENCE [LARGE SCALE GENOMIC DNA]</scope>
    <source>
        <strain evidence="5 6">RN42</strain>
    </source>
</reference>
<keyword evidence="6" id="KW-1185">Reference proteome</keyword>
<dbReference type="GO" id="GO:0046872">
    <property type="term" value="F:metal ion binding"/>
    <property type="evidence" value="ECO:0007669"/>
    <property type="project" value="UniProtKB-KW"/>
</dbReference>
<sequence>MVLLRNVLTVQAVLGLASAAAIPASQIFSRDITPIVYRIDPNSLNLPAYEEPSGRAKAPGKVPCLDCETGTPPPDQNTPTDPPSDPRCLQMYIRRAWDSFTDTEKKAYLDAVVCLMNTPTKTGLPFAQTLHDDFVKMHQTMANYAHNSGWFLPFHRAMLHTYEQTLRNTCAYRGALPYWNEWADAGSFSTASIFDPVYGFGGNGSGEGQCIQDGPFANYTLNTGPGYNNIPHCIWRQFDDYSSTASARQYTERCFELDNYYDFTGCVENGHMPGVARNDLPIEVWRGEVPQWPPVPIDPSQGGGFDIVQALASPHNGGHIGVGGEMGNPISSPGDPLFFLHHAWVDRIWWQWQRKNLTERLTDIGGFSSAHYYPLPDVGHVPATLEDNLNMVGLGPDKKIGDVMDSRQWPLCVEYK</sequence>
<dbReference type="SUPFAM" id="SSF48056">
    <property type="entry name" value="Di-copper centre-containing domain"/>
    <property type="match status" value="1"/>
</dbReference>
<organism evidence="5 6">
    <name type="scientific">Ascobolus immersus RN42</name>
    <dbReference type="NCBI Taxonomy" id="1160509"/>
    <lineage>
        <taxon>Eukaryota</taxon>
        <taxon>Fungi</taxon>
        <taxon>Dikarya</taxon>
        <taxon>Ascomycota</taxon>
        <taxon>Pezizomycotina</taxon>
        <taxon>Pezizomycetes</taxon>
        <taxon>Pezizales</taxon>
        <taxon>Ascobolaceae</taxon>
        <taxon>Ascobolus</taxon>
    </lineage>
</organism>
<feature type="domain" description="Tyrosinase copper-binding" evidence="3">
    <location>
        <begin position="146"/>
        <end position="163"/>
    </location>
</feature>
<dbReference type="PRINTS" id="PR00092">
    <property type="entry name" value="TYROSINASE"/>
</dbReference>
<dbReference type="Pfam" id="PF00264">
    <property type="entry name" value="Tyrosinase"/>
    <property type="match status" value="1"/>
</dbReference>
<name>A0A3N4IFZ1_ASCIM</name>
<evidence type="ECO:0000256" key="1">
    <source>
        <dbReference type="ARBA" id="ARBA00022723"/>
    </source>
</evidence>
<evidence type="ECO:0000313" key="5">
    <source>
        <dbReference type="EMBL" id="RPA80584.1"/>
    </source>
</evidence>
<evidence type="ECO:0000256" key="2">
    <source>
        <dbReference type="SAM" id="SignalP"/>
    </source>
</evidence>
<dbReference type="PROSITE" id="PS00497">
    <property type="entry name" value="TYROSINASE_1"/>
    <property type="match status" value="1"/>
</dbReference>
<evidence type="ECO:0000259" key="4">
    <source>
        <dbReference type="PROSITE" id="PS00498"/>
    </source>
</evidence>
<dbReference type="InterPro" id="IPR002227">
    <property type="entry name" value="Tyrosinase_Cu-bd"/>
</dbReference>
<dbReference type="Gene3D" id="1.10.1280.10">
    <property type="entry name" value="Di-copper center containing domain from catechol oxidase"/>
    <property type="match status" value="1"/>
</dbReference>
<feature type="chain" id="PRO_5018178028" evidence="2">
    <location>
        <begin position="20"/>
        <end position="416"/>
    </location>
</feature>
<proteinExistence type="predicted"/>
<evidence type="ECO:0000259" key="3">
    <source>
        <dbReference type="PROSITE" id="PS00497"/>
    </source>
</evidence>
<dbReference type="Proteomes" id="UP000275078">
    <property type="component" value="Unassembled WGS sequence"/>
</dbReference>
<dbReference type="PANTHER" id="PTHR11474:SF127">
    <property type="entry name" value="TYROSINASE COPPER-BINDING DOMAIN-CONTAINING PROTEIN"/>
    <property type="match status" value="1"/>
</dbReference>
<dbReference type="AlphaFoldDB" id="A0A3N4IFZ1"/>
<dbReference type="STRING" id="1160509.A0A3N4IFZ1"/>
<keyword evidence="2" id="KW-0732">Signal</keyword>
<dbReference type="InterPro" id="IPR050316">
    <property type="entry name" value="Tyrosinase/Hemocyanin"/>
</dbReference>
<dbReference type="OrthoDB" id="6132182at2759"/>
<dbReference type="EMBL" id="ML119686">
    <property type="protein sequence ID" value="RPA80584.1"/>
    <property type="molecule type" value="Genomic_DNA"/>
</dbReference>
<accession>A0A3N4IFZ1</accession>